<name>A0ACC2GLH7_DALPE</name>
<sequence length="100" mass="10926">MSDRCLGNERAATLLPETSPLLPFCLSDLPELSGTKNMSSGVCNFTAPRSSFLSSLCSSYFMSASVFFSGSPLLSLHASLPLRFLRRRGLGRSSFLRHFS</sequence>
<evidence type="ECO:0000313" key="2">
    <source>
        <dbReference type="Proteomes" id="UP001157502"/>
    </source>
</evidence>
<organism evidence="1 2">
    <name type="scientific">Dallia pectoralis</name>
    <name type="common">Alaska blackfish</name>
    <dbReference type="NCBI Taxonomy" id="75939"/>
    <lineage>
        <taxon>Eukaryota</taxon>
        <taxon>Metazoa</taxon>
        <taxon>Chordata</taxon>
        <taxon>Craniata</taxon>
        <taxon>Vertebrata</taxon>
        <taxon>Euteleostomi</taxon>
        <taxon>Actinopterygii</taxon>
        <taxon>Neopterygii</taxon>
        <taxon>Teleostei</taxon>
        <taxon>Protacanthopterygii</taxon>
        <taxon>Esociformes</taxon>
        <taxon>Umbridae</taxon>
        <taxon>Dallia</taxon>
    </lineage>
</organism>
<dbReference type="Proteomes" id="UP001157502">
    <property type="component" value="Chromosome 11"/>
</dbReference>
<keyword evidence="2" id="KW-1185">Reference proteome</keyword>
<reference evidence="1" key="1">
    <citation type="submission" date="2021-05" db="EMBL/GenBank/DDBJ databases">
        <authorList>
            <person name="Pan Q."/>
            <person name="Jouanno E."/>
            <person name="Zahm M."/>
            <person name="Klopp C."/>
            <person name="Cabau C."/>
            <person name="Louis A."/>
            <person name="Berthelot C."/>
            <person name="Parey E."/>
            <person name="Roest Crollius H."/>
            <person name="Montfort J."/>
            <person name="Robinson-Rechavi M."/>
            <person name="Bouchez O."/>
            <person name="Lampietro C."/>
            <person name="Lopez Roques C."/>
            <person name="Donnadieu C."/>
            <person name="Postlethwait J."/>
            <person name="Bobe J."/>
            <person name="Dillon D."/>
            <person name="Chandos A."/>
            <person name="von Hippel F."/>
            <person name="Guiguen Y."/>
        </authorList>
    </citation>
    <scope>NUCLEOTIDE SEQUENCE</scope>
    <source>
        <strain evidence="1">YG-Jan2019</strain>
    </source>
</reference>
<accession>A0ACC2GLH7</accession>
<dbReference type="EMBL" id="CM055738">
    <property type="protein sequence ID" value="KAJ8004494.1"/>
    <property type="molecule type" value="Genomic_DNA"/>
</dbReference>
<evidence type="ECO:0000313" key="1">
    <source>
        <dbReference type="EMBL" id="KAJ8004494.1"/>
    </source>
</evidence>
<gene>
    <name evidence="1" type="ORF">DPEC_G00136860</name>
</gene>
<comment type="caution">
    <text evidence="1">The sequence shown here is derived from an EMBL/GenBank/DDBJ whole genome shotgun (WGS) entry which is preliminary data.</text>
</comment>
<protein>
    <submittedName>
        <fullName evidence="1">Uncharacterized protein</fullName>
    </submittedName>
</protein>
<proteinExistence type="predicted"/>